<keyword evidence="8" id="KW-0804">Transcription</keyword>
<evidence type="ECO:0000259" key="11">
    <source>
        <dbReference type="PROSITE" id="PS50827"/>
    </source>
</evidence>
<evidence type="ECO:0000313" key="12">
    <source>
        <dbReference type="EMBL" id="KAJ0213699.1"/>
    </source>
</evidence>
<dbReference type="EMBL" id="NBSK02000004">
    <property type="protein sequence ID" value="KAJ0213699.1"/>
    <property type="molecule type" value="Genomic_DNA"/>
</dbReference>
<evidence type="ECO:0000256" key="5">
    <source>
        <dbReference type="ARBA" id="ARBA00022553"/>
    </source>
</evidence>
<dbReference type="GO" id="GO:0006355">
    <property type="term" value="P:regulation of DNA-templated transcription"/>
    <property type="evidence" value="ECO:0007669"/>
    <property type="project" value="InterPro"/>
</dbReference>
<feature type="compositionally biased region" description="Basic and acidic residues" evidence="10">
    <location>
        <begin position="281"/>
        <end position="300"/>
    </location>
</feature>
<dbReference type="Pfam" id="PF10497">
    <property type="entry name" value="zf-4CXXC_R1"/>
    <property type="match status" value="1"/>
</dbReference>
<dbReference type="PANTHER" id="PTHR31169:SF8">
    <property type="entry name" value="ZINC-FINGER DOMAIN OF MONOAMINE-OXIDASE A REPRESSOR R1 PROTEIN"/>
    <property type="match status" value="1"/>
</dbReference>
<dbReference type="Proteomes" id="UP000235145">
    <property type="component" value="Unassembled WGS sequence"/>
</dbReference>
<comment type="caution">
    <text evidence="12">The sequence shown here is derived from an EMBL/GenBank/DDBJ whole genome shotgun (WGS) entry which is preliminary data.</text>
</comment>
<feature type="compositionally biased region" description="Basic and acidic residues" evidence="10">
    <location>
        <begin position="235"/>
        <end position="254"/>
    </location>
</feature>
<evidence type="ECO:0000256" key="4">
    <source>
        <dbReference type="ARBA" id="ARBA00022499"/>
    </source>
</evidence>
<organism evidence="12 13">
    <name type="scientific">Lactuca sativa</name>
    <name type="common">Garden lettuce</name>
    <dbReference type="NCBI Taxonomy" id="4236"/>
    <lineage>
        <taxon>Eukaryota</taxon>
        <taxon>Viridiplantae</taxon>
        <taxon>Streptophyta</taxon>
        <taxon>Embryophyta</taxon>
        <taxon>Tracheophyta</taxon>
        <taxon>Spermatophyta</taxon>
        <taxon>Magnoliopsida</taxon>
        <taxon>eudicotyledons</taxon>
        <taxon>Gunneridae</taxon>
        <taxon>Pentapetalae</taxon>
        <taxon>asterids</taxon>
        <taxon>campanulids</taxon>
        <taxon>Asterales</taxon>
        <taxon>Asteraceae</taxon>
        <taxon>Cichorioideae</taxon>
        <taxon>Cichorieae</taxon>
        <taxon>Lactucinae</taxon>
        <taxon>Lactuca</taxon>
    </lineage>
</organism>
<feature type="compositionally biased region" description="Basic and acidic residues" evidence="10">
    <location>
        <begin position="199"/>
        <end position="211"/>
    </location>
</feature>
<evidence type="ECO:0000313" key="13">
    <source>
        <dbReference type="Proteomes" id="UP000235145"/>
    </source>
</evidence>
<dbReference type="OrthoDB" id="298344at2759"/>
<evidence type="ECO:0000256" key="2">
    <source>
        <dbReference type="ARBA" id="ARBA00004496"/>
    </source>
</evidence>
<dbReference type="InterPro" id="IPR040221">
    <property type="entry name" value="CDCA7/CDA7L"/>
</dbReference>
<evidence type="ECO:0000256" key="9">
    <source>
        <dbReference type="ARBA" id="ARBA00023242"/>
    </source>
</evidence>
<evidence type="ECO:0000256" key="8">
    <source>
        <dbReference type="ARBA" id="ARBA00023163"/>
    </source>
</evidence>
<keyword evidence="4" id="KW-1017">Isopeptide bond</keyword>
<keyword evidence="13" id="KW-1185">Reference proteome</keyword>
<feature type="region of interest" description="Disordered" evidence="10">
    <location>
        <begin position="339"/>
        <end position="364"/>
    </location>
</feature>
<keyword evidence="9" id="KW-0539">Nucleus</keyword>
<accession>A0A9R1XIB4</accession>
<comment type="subcellular location">
    <subcellularLocation>
        <location evidence="2">Cytoplasm</location>
    </subcellularLocation>
    <subcellularLocation>
        <location evidence="1">Nucleus</location>
    </subcellularLocation>
</comment>
<dbReference type="GO" id="GO:0005737">
    <property type="term" value="C:cytoplasm"/>
    <property type="evidence" value="ECO:0007669"/>
    <property type="project" value="UniProtKB-SubCell"/>
</dbReference>
<evidence type="ECO:0000256" key="6">
    <source>
        <dbReference type="ARBA" id="ARBA00022843"/>
    </source>
</evidence>
<evidence type="ECO:0000256" key="7">
    <source>
        <dbReference type="ARBA" id="ARBA00023015"/>
    </source>
</evidence>
<dbReference type="AlphaFoldDB" id="A0A9R1XIB4"/>
<dbReference type="GO" id="GO:0005634">
    <property type="term" value="C:nucleus"/>
    <property type="evidence" value="ECO:0000318"/>
    <property type="project" value="GO_Central"/>
</dbReference>
<dbReference type="InterPro" id="IPR018866">
    <property type="entry name" value="Znf-4CXXC_R1"/>
</dbReference>
<feature type="compositionally biased region" description="Basic and acidic residues" evidence="10">
    <location>
        <begin position="339"/>
        <end position="353"/>
    </location>
</feature>
<gene>
    <name evidence="12" type="ORF">LSAT_V11C400216440</name>
</gene>
<dbReference type="Gramene" id="rna-gnl|WGS:NBSK|LSAT_4X153060_mrna">
    <property type="protein sequence ID" value="cds-PLY93303.1"/>
    <property type="gene ID" value="gene-LSAT_4X153060"/>
</dbReference>
<feature type="compositionally biased region" description="Polar residues" evidence="10">
    <location>
        <begin position="1"/>
        <end position="15"/>
    </location>
</feature>
<feature type="region of interest" description="Disordered" evidence="10">
    <location>
        <begin position="176"/>
        <end position="326"/>
    </location>
</feature>
<protein>
    <recommendedName>
        <fullName evidence="11">DDT domain-containing protein</fullName>
    </recommendedName>
</protein>
<feature type="region of interest" description="Disordered" evidence="10">
    <location>
        <begin position="1"/>
        <end position="55"/>
    </location>
</feature>
<proteinExistence type="predicted"/>
<keyword evidence="7" id="KW-0805">Transcription regulation</keyword>
<dbReference type="InterPro" id="IPR018501">
    <property type="entry name" value="DDT_dom"/>
</dbReference>
<dbReference type="PANTHER" id="PTHR31169">
    <property type="entry name" value="OS05G0300700 PROTEIN"/>
    <property type="match status" value="1"/>
</dbReference>
<reference evidence="12 13" key="1">
    <citation type="journal article" date="2017" name="Nat. Commun.">
        <title>Genome assembly with in vitro proximity ligation data and whole-genome triplication in lettuce.</title>
        <authorList>
            <person name="Reyes-Chin-Wo S."/>
            <person name="Wang Z."/>
            <person name="Yang X."/>
            <person name="Kozik A."/>
            <person name="Arikit S."/>
            <person name="Song C."/>
            <person name="Xia L."/>
            <person name="Froenicke L."/>
            <person name="Lavelle D.O."/>
            <person name="Truco M.J."/>
            <person name="Xia R."/>
            <person name="Zhu S."/>
            <person name="Xu C."/>
            <person name="Xu H."/>
            <person name="Xu X."/>
            <person name="Cox K."/>
            <person name="Korf I."/>
            <person name="Meyers B.C."/>
            <person name="Michelmore R.W."/>
        </authorList>
    </citation>
    <scope>NUCLEOTIDE SEQUENCE [LARGE SCALE GENOMIC DNA]</scope>
    <source>
        <strain evidence="13">cv. Salinas</strain>
        <tissue evidence="12">Seedlings</tissue>
    </source>
</reference>
<dbReference type="PROSITE" id="PS50827">
    <property type="entry name" value="DDT"/>
    <property type="match status" value="1"/>
</dbReference>
<name>A0A9R1XIB4_LACSA</name>
<evidence type="ECO:0000256" key="10">
    <source>
        <dbReference type="SAM" id="MobiDB-lite"/>
    </source>
</evidence>
<evidence type="ECO:0000256" key="3">
    <source>
        <dbReference type="ARBA" id="ARBA00022490"/>
    </source>
</evidence>
<keyword evidence="6" id="KW-0832">Ubl conjugation</keyword>
<keyword evidence="3" id="KW-0963">Cytoplasm</keyword>
<feature type="domain" description="DDT" evidence="11">
    <location>
        <begin position="479"/>
        <end position="544"/>
    </location>
</feature>
<evidence type="ECO:0000256" key="1">
    <source>
        <dbReference type="ARBA" id="ARBA00004123"/>
    </source>
</evidence>
<dbReference type="SMART" id="SM00571">
    <property type="entry name" value="DDT"/>
    <property type="match status" value="1"/>
</dbReference>
<keyword evidence="5" id="KW-0597">Phosphoprotein</keyword>
<sequence length="785" mass="87481">MAVAPSPNSKASVSAPTKEKKRKMLGSSVEEENEIKVDNSSSKPKKRNSNPGVRVIGGRVYDSENGTTCHQCRQKTYAVFASCKNKSKTKPCPLKYCNTCLLNRYGEKVEDVALMDEWSCPKCRDACNCSICRKKRGHEPTGMLAVMAKAGGFSSVSNMLDVKGAENVSNYKRVKETIASPRKKNNSEEGVMVTSPKTKGKENLFDGKTDANADPSLPITSAVKEKPKKSNQKKPKPEGSKEVVLENGHSDAIKPKKKKQSKLSPEGSIEIVLEIGNNDAVEPKKMSQKRLKPEESKEMIVENGNSDAIKPKKITQKKMKLEKSKERIVENENIDAVESKETTVENGNKDAMKPKKTKQKKLKVEGSNEMIVENGNIDSIKPKKITQKKLKLEKSNGENPILKVDGVQKKQKGIKKSTEEKKVVNENGEVLVITCDQNTDQKNKVDKNALNLTKPIVDPIIPLPTGSELVNVAGVDLPKEDVGNALQFLEFCSTFGKVLDVKKGQAEAVLRDLIKVRSTRRGKCSVAIQFHIQLLSVIQLESESESESESPVLKLTHANDSWLKGLKTCIPKSYLSEKKIDSLDKKSGGYDTLDSSTKLRVLTFLCDEVLGTEKIRNWMDEQNGKFVERRKEARSKLSDAREKEKSLKQKMQDDIAKAIIQREGAPLTLMEHDEIVSKIKKEAAEAHAEMLACKQLVPIDNERPDAVRIEPTFRGNDGHFFWRLKGCSDKSGILLQDIGDGDLSVETVDKWTEYDGEQMDLVEKHINSLRLRIVKGYKNYAMKLV</sequence>